<dbReference type="InterPro" id="IPR001279">
    <property type="entry name" value="Metallo-B-lactamas"/>
</dbReference>
<dbReference type="InterPro" id="IPR052195">
    <property type="entry name" value="Bact_Alkyl/Aryl-Sulfatase"/>
</dbReference>
<dbReference type="CDD" id="cd07710">
    <property type="entry name" value="arylsulfatase_Sdsa1-like_MBL-fold"/>
    <property type="match status" value="1"/>
</dbReference>
<evidence type="ECO:0000256" key="4">
    <source>
        <dbReference type="ARBA" id="ARBA00033751"/>
    </source>
</evidence>
<proteinExistence type="inferred from homology"/>
<dbReference type="InterPro" id="IPR036866">
    <property type="entry name" value="RibonucZ/Hydroxyglut_hydro"/>
</dbReference>
<dbReference type="PANTHER" id="PTHR43223:SF1">
    <property type="entry name" value="ALKYL_ARYL-SULFATASE BDS1"/>
    <property type="match status" value="1"/>
</dbReference>
<dbReference type="InterPro" id="IPR029228">
    <property type="entry name" value="Alkyl_sulf_dimr"/>
</dbReference>
<dbReference type="SUPFAM" id="SSF55718">
    <property type="entry name" value="SCP-like"/>
    <property type="match status" value="1"/>
</dbReference>
<keyword evidence="2" id="KW-0378">Hydrolase</keyword>
<evidence type="ECO:0000313" key="7">
    <source>
        <dbReference type="Proteomes" id="UP000186235"/>
    </source>
</evidence>
<dbReference type="SUPFAM" id="SSF56281">
    <property type="entry name" value="Metallo-hydrolase/oxidoreductase"/>
    <property type="match status" value="1"/>
</dbReference>
<dbReference type="SMART" id="SM00849">
    <property type="entry name" value="Lactamase_B"/>
    <property type="match status" value="1"/>
</dbReference>
<dbReference type="Gene3D" id="1.25.40.880">
    <property type="entry name" value="Alkyl sulfatase, dimerisation domain"/>
    <property type="match status" value="1"/>
</dbReference>
<keyword evidence="3" id="KW-0862">Zinc</keyword>
<dbReference type="InterPro" id="IPR036527">
    <property type="entry name" value="SCP2_sterol-bd_dom_sf"/>
</dbReference>
<dbReference type="AlphaFoldDB" id="A0A1N6V5U8"/>
<dbReference type="Pfam" id="PF14864">
    <property type="entry name" value="Alkyl_sulf_C"/>
    <property type="match status" value="1"/>
</dbReference>
<name>A0A1N6V5U8_9MICO</name>
<dbReference type="Gene3D" id="3.30.1050.10">
    <property type="entry name" value="SCP2 sterol-binding domain"/>
    <property type="match status" value="1"/>
</dbReference>
<comment type="similarity">
    <text evidence="4">Belongs to the metallo-beta-lactamase superfamily. Type III sulfatase family.</text>
</comment>
<evidence type="ECO:0000313" key="6">
    <source>
        <dbReference type="EMBL" id="SIQ73254.1"/>
    </source>
</evidence>
<keyword evidence="7" id="KW-1185">Reference proteome</keyword>
<evidence type="ECO:0000256" key="2">
    <source>
        <dbReference type="ARBA" id="ARBA00022801"/>
    </source>
</evidence>
<evidence type="ECO:0000256" key="1">
    <source>
        <dbReference type="ARBA" id="ARBA00022723"/>
    </source>
</evidence>
<evidence type="ECO:0000256" key="3">
    <source>
        <dbReference type="ARBA" id="ARBA00022833"/>
    </source>
</evidence>
<protein>
    <submittedName>
        <fullName evidence="6">Alkyl sulfatase BDS1, metallo-beta-lactamase superfamily</fullName>
    </submittedName>
</protein>
<dbReference type="RefSeq" id="WP_076406225.1">
    <property type="nucleotide sequence ID" value="NZ_FTMI01000007.1"/>
</dbReference>
<dbReference type="Pfam" id="PF00753">
    <property type="entry name" value="Lactamase_B"/>
    <property type="match status" value="1"/>
</dbReference>
<dbReference type="FunFam" id="3.60.15.30:FF:000001">
    <property type="entry name" value="Alkyl/aryl-sulfatase BDS1"/>
    <property type="match status" value="1"/>
</dbReference>
<feature type="domain" description="Metallo-beta-lactamase" evidence="5">
    <location>
        <begin position="106"/>
        <end position="332"/>
    </location>
</feature>
<keyword evidence="1" id="KW-0479">Metal-binding</keyword>
<dbReference type="Pfam" id="PF14863">
    <property type="entry name" value="Alkyl_sulf_dimr"/>
    <property type="match status" value="1"/>
</dbReference>
<dbReference type="GO" id="GO:0018741">
    <property type="term" value="F:linear primary-alkylsulfatase activity"/>
    <property type="evidence" value="ECO:0007669"/>
    <property type="project" value="InterPro"/>
</dbReference>
<dbReference type="Proteomes" id="UP000186235">
    <property type="component" value="Unassembled WGS sequence"/>
</dbReference>
<dbReference type="GO" id="GO:0046983">
    <property type="term" value="F:protein dimerization activity"/>
    <property type="evidence" value="ECO:0007669"/>
    <property type="project" value="InterPro"/>
</dbReference>
<gene>
    <name evidence="6" type="ORF">SAMN05518682_3448</name>
</gene>
<dbReference type="EMBL" id="FTMI01000007">
    <property type="protein sequence ID" value="SIQ73254.1"/>
    <property type="molecule type" value="Genomic_DNA"/>
</dbReference>
<dbReference type="InterPro" id="IPR029229">
    <property type="entry name" value="Alkyl_sulf_C"/>
</dbReference>
<dbReference type="GO" id="GO:0018909">
    <property type="term" value="P:dodecyl sulfate metabolic process"/>
    <property type="evidence" value="ECO:0007669"/>
    <property type="project" value="InterPro"/>
</dbReference>
<dbReference type="InterPro" id="IPR038536">
    <property type="entry name" value="Alkyl/aryl-sulf_dimr_sf"/>
</dbReference>
<dbReference type="PANTHER" id="PTHR43223">
    <property type="entry name" value="ALKYL/ARYL-SULFATASE"/>
    <property type="match status" value="1"/>
</dbReference>
<organism evidence="6 7">
    <name type="scientific">Cellulosimicrobium aquatile</name>
    <dbReference type="NCBI Taxonomy" id="1612203"/>
    <lineage>
        <taxon>Bacteria</taxon>
        <taxon>Bacillati</taxon>
        <taxon>Actinomycetota</taxon>
        <taxon>Actinomycetes</taxon>
        <taxon>Micrococcales</taxon>
        <taxon>Promicromonosporaceae</taxon>
        <taxon>Cellulosimicrobium</taxon>
    </lineage>
</organism>
<dbReference type="InterPro" id="IPR044097">
    <property type="entry name" value="Bds1/SdsA1_MBL-fold"/>
</dbReference>
<dbReference type="GO" id="GO:0046872">
    <property type="term" value="F:metal ion binding"/>
    <property type="evidence" value="ECO:0007669"/>
    <property type="project" value="UniProtKB-KW"/>
</dbReference>
<sequence>MPYTPKDATPTTATANRDARALYALDDVEDFETARRGHLADVPGGKILLDDGRVSYDTTAVAFLDDAASENPDTVNPSLWRQAKVIHRAGLYRVVDRIYQFRNADIANLTIVVGDEGLIVVDCASSVEFARTGMAVFREHVVDLPVVAVIYTHTHIDHYGGVKGVVDEADVASGKVPIIAPGTIASFDKYAIGENVVAGNAMSRRASYAFGSLLDRDPRQFVSSGIGSGTADGPTVSYISPTDPITETGQSRHIAGLTFEFLYAPDTEAPEEMHIWIPELKALTCAENANHSLHNIQTLRGARTRDARNFARYLDETLVRWGDEVEVHYGPHTWPVWGNAEVVAFLESQRDTYKYIHDQALRLANKGYTPLEAAEVVELPEVLRRKWYNRGYHGTLHHDVRAVFTKELGMWDGDPVSLHPHPPVDTATRYVAAFGRDAILAEGRRAVEAGDYRWAAHVLHHLVFADPDDVEAKNLQADAYEQMGYQAEGPQWRGVFLTAARELREGILAARFATASPDTVAGMPIDILLDYAAVHVVGEKAAEVDVRFDVEFTDRDETWNVRVRDGVLNARPGASDGAPLTVRAPKPLVAAVLLQPAAAAKLADAGQVTLDGDTSVLDAYASVLDEFDPNFPIVTP</sequence>
<evidence type="ECO:0000259" key="5">
    <source>
        <dbReference type="SMART" id="SM00849"/>
    </source>
</evidence>
<dbReference type="Gene3D" id="3.60.15.30">
    <property type="entry name" value="Metallo-beta-lactamase domain"/>
    <property type="match status" value="1"/>
</dbReference>
<reference evidence="7" key="1">
    <citation type="submission" date="2017-01" db="EMBL/GenBank/DDBJ databases">
        <authorList>
            <person name="Varghese N."/>
            <person name="Submissions S."/>
        </authorList>
    </citation>
    <scope>NUCLEOTIDE SEQUENCE [LARGE SCALE GENOMIC DNA]</scope>
    <source>
        <strain evidence="7">3bp</strain>
    </source>
</reference>
<accession>A0A1N6V5U8</accession>